<keyword evidence="3" id="KW-1185">Reference proteome</keyword>
<evidence type="ECO:0000256" key="1">
    <source>
        <dbReference type="SAM" id="Phobius"/>
    </source>
</evidence>
<dbReference type="InterPro" id="IPR008620">
    <property type="entry name" value="FixH"/>
</dbReference>
<sequence length="160" mass="17683">MKNKWYQQAPVWLIILLPLSAVIAGISTVFIAHNNKVDLVAEDHFKTGKAIHADMSKLEQAVKLGISLDLTLDGTSGLISFNGGQYQPGQVLKLSFYHATLAENDFNLMLSADASGVYRFDLDQAIDGKWATRIEPFDGSWRVQEDIEFPTGKVTLDGNQ</sequence>
<accession>A0ABS8WFR3</accession>
<dbReference type="Pfam" id="PF05751">
    <property type="entry name" value="FixH"/>
    <property type="match status" value="1"/>
</dbReference>
<reference evidence="2 3" key="1">
    <citation type="journal article" date="2022" name="Environ. Microbiol. Rep.">
        <title>Eco-phylogenetic analyses reveal divergent evolution of vitamin B12 metabolism in the marine bacterial family 'Psychromonadaceae'.</title>
        <authorList>
            <person name="Jin X."/>
            <person name="Yang Y."/>
            <person name="Cao H."/>
            <person name="Gao B."/>
            <person name="Zhao Z."/>
        </authorList>
    </citation>
    <scope>NUCLEOTIDE SEQUENCE [LARGE SCALE GENOMIC DNA]</scope>
    <source>
        <strain evidence="2 3">MKS20</strain>
    </source>
</reference>
<keyword evidence="1" id="KW-0812">Transmembrane</keyword>
<organism evidence="2 3">
    <name type="scientific">Motilimonas cestriensis</name>
    <dbReference type="NCBI Taxonomy" id="2742685"/>
    <lineage>
        <taxon>Bacteria</taxon>
        <taxon>Pseudomonadati</taxon>
        <taxon>Pseudomonadota</taxon>
        <taxon>Gammaproteobacteria</taxon>
        <taxon>Alteromonadales</taxon>
        <taxon>Alteromonadales genera incertae sedis</taxon>
        <taxon>Motilimonas</taxon>
    </lineage>
</organism>
<name>A0ABS8WFR3_9GAMM</name>
<dbReference type="Proteomes" id="UP001201273">
    <property type="component" value="Unassembled WGS sequence"/>
</dbReference>
<comment type="caution">
    <text evidence="2">The sequence shown here is derived from an EMBL/GenBank/DDBJ whole genome shotgun (WGS) entry which is preliminary data.</text>
</comment>
<evidence type="ECO:0000313" key="2">
    <source>
        <dbReference type="EMBL" id="MCE2597143.1"/>
    </source>
</evidence>
<evidence type="ECO:0000313" key="3">
    <source>
        <dbReference type="Proteomes" id="UP001201273"/>
    </source>
</evidence>
<dbReference type="RefSeq" id="WP_233054885.1">
    <property type="nucleotide sequence ID" value="NZ_JAIMJA010000034.1"/>
</dbReference>
<proteinExistence type="predicted"/>
<dbReference type="EMBL" id="JAIMJA010000034">
    <property type="protein sequence ID" value="MCE2597143.1"/>
    <property type="molecule type" value="Genomic_DNA"/>
</dbReference>
<gene>
    <name evidence="2" type="ORF">K6Y31_20425</name>
</gene>
<protein>
    <submittedName>
        <fullName evidence="2">FixH family protein</fullName>
    </submittedName>
</protein>
<keyword evidence="1" id="KW-1133">Transmembrane helix</keyword>
<keyword evidence="1" id="KW-0472">Membrane</keyword>
<feature type="transmembrane region" description="Helical" evidence="1">
    <location>
        <begin position="12"/>
        <end position="32"/>
    </location>
</feature>